<dbReference type="OrthoDB" id="9802232at2"/>
<dbReference type="AlphaFoldDB" id="A0A3R9P6F7"/>
<dbReference type="PIRSF" id="PIRSF005965">
    <property type="entry name" value="Chor_mut_AroH"/>
    <property type="match status" value="1"/>
</dbReference>
<sequence length="127" mass="14369">MIRGFRGATTVKKNTEEQIVSSTKRLLEKMINENSISPVDVSHIWFTTTTDLDAAFPAKATRLIDDWQFVPVMCAQEIPVPGSLPLCIRVMLTAQTDVSQEEIHHVYLNDAISLRPDLELTKKKKNM</sequence>
<dbReference type="Pfam" id="PF07736">
    <property type="entry name" value="CM_1"/>
    <property type="match status" value="1"/>
</dbReference>
<dbReference type="CDD" id="cd02185">
    <property type="entry name" value="AroH"/>
    <property type="match status" value="1"/>
</dbReference>
<dbReference type="SUPFAM" id="SSF55298">
    <property type="entry name" value="YjgF-like"/>
    <property type="match status" value="1"/>
</dbReference>
<evidence type="ECO:0000256" key="2">
    <source>
        <dbReference type="PIRSR" id="PIRSR005965-1"/>
    </source>
</evidence>
<dbReference type="InterPro" id="IPR008243">
    <property type="entry name" value="Chorismate_mutase_AroH"/>
</dbReference>
<name>A0A3R9P6F7_9BACI</name>
<evidence type="ECO:0000256" key="1">
    <source>
        <dbReference type="NCBIfam" id="TIGR01796"/>
    </source>
</evidence>
<proteinExistence type="predicted"/>
<keyword evidence="5" id="KW-1185">Reference proteome</keyword>
<keyword evidence="3 4" id="KW-0413">Isomerase</keyword>
<dbReference type="Gene3D" id="3.30.1330.40">
    <property type="entry name" value="RutC-like"/>
    <property type="match status" value="1"/>
</dbReference>
<dbReference type="Proteomes" id="UP000275076">
    <property type="component" value="Unassembled WGS sequence"/>
</dbReference>
<dbReference type="PANTHER" id="PTHR21164:SF0">
    <property type="entry name" value="CHORISMATE MUTASE AROH"/>
    <property type="match status" value="1"/>
</dbReference>
<feature type="binding site" evidence="2">
    <location>
        <position position="89"/>
    </location>
    <ligand>
        <name>prephenate</name>
        <dbReference type="ChEBI" id="CHEBI:29934"/>
    </ligand>
</feature>
<evidence type="ECO:0000256" key="3">
    <source>
        <dbReference type="PROSITE-ProRule" id="PRU00514"/>
    </source>
</evidence>
<dbReference type="GO" id="GO:0004106">
    <property type="term" value="F:chorismate mutase activity"/>
    <property type="evidence" value="ECO:0007669"/>
    <property type="project" value="UniProtKB-UniRule"/>
</dbReference>
<comment type="caution">
    <text evidence="4">The sequence shown here is derived from an EMBL/GenBank/DDBJ whole genome shotgun (WGS) entry which is preliminary data.</text>
</comment>
<dbReference type="UniPathway" id="UPA00120">
    <property type="reaction ID" value="UER00203"/>
</dbReference>
<comment type="catalytic activity">
    <reaction evidence="3">
        <text>chorismate = prephenate</text>
        <dbReference type="Rhea" id="RHEA:13897"/>
        <dbReference type="ChEBI" id="CHEBI:29748"/>
        <dbReference type="ChEBI" id="CHEBI:29934"/>
        <dbReference type="EC" id="5.4.99.5"/>
    </reaction>
</comment>
<accession>A0A3R9P6F7</accession>
<feature type="binding site" evidence="2">
    <location>
        <position position="6"/>
    </location>
    <ligand>
        <name>prephenate</name>
        <dbReference type="ChEBI" id="CHEBI:29934"/>
    </ligand>
</feature>
<protein>
    <recommendedName>
        <fullName evidence="1 3">chorismate mutase</fullName>
        <ecNumber evidence="1 3">5.4.99.5</ecNumber>
    </recommendedName>
</protein>
<dbReference type="InterPro" id="IPR035959">
    <property type="entry name" value="RutC-like_sf"/>
</dbReference>
<dbReference type="EMBL" id="RBVX01000006">
    <property type="protein sequence ID" value="RSL33810.1"/>
    <property type="molecule type" value="Genomic_DNA"/>
</dbReference>
<reference evidence="4 5" key="1">
    <citation type="submission" date="2018-10" db="EMBL/GenBank/DDBJ databases">
        <title>Draft genome sequence of Bacillus salarius IM0101, isolated from a hypersaline soil in Inner Mongolia, China.</title>
        <authorList>
            <person name="Yamprayoonswat W."/>
            <person name="Boonvisut S."/>
            <person name="Jumpathong W."/>
            <person name="Sittihan S."/>
            <person name="Ruangsuj P."/>
            <person name="Wanthongcharoen S."/>
            <person name="Thongpramul N."/>
            <person name="Pimmason S."/>
            <person name="Yu B."/>
            <person name="Yasawong M."/>
        </authorList>
    </citation>
    <scope>NUCLEOTIDE SEQUENCE [LARGE SCALE GENOMIC DNA]</scope>
    <source>
        <strain evidence="4 5">IM0101</strain>
    </source>
</reference>
<dbReference type="NCBIfam" id="TIGR01796">
    <property type="entry name" value="CM_mono_aroH"/>
    <property type="match status" value="1"/>
</dbReference>
<gene>
    <name evidence="4" type="primary">aroH</name>
    <name evidence="4" type="ORF">D7Z54_08960</name>
</gene>
<dbReference type="PANTHER" id="PTHR21164">
    <property type="entry name" value="CHORISMATE MUTASE"/>
    <property type="match status" value="1"/>
</dbReference>
<keyword evidence="2 3" id="KW-0028">Amino-acid biosynthesis</keyword>
<evidence type="ECO:0000313" key="4">
    <source>
        <dbReference type="EMBL" id="RSL33810.1"/>
    </source>
</evidence>
<dbReference type="GO" id="GO:0046417">
    <property type="term" value="P:chorismate metabolic process"/>
    <property type="evidence" value="ECO:0007669"/>
    <property type="project" value="TreeGrafter"/>
</dbReference>
<dbReference type="GO" id="GO:0008652">
    <property type="term" value="P:amino acid biosynthetic process"/>
    <property type="evidence" value="ECO:0007669"/>
    <property type="project" value="UniProtKB-UniRule"/>
</dbReference>
<dbReference type="GO" id="GO:0009073">
    <property type="term" value="P:aromatic amino acid family biosynthetic process"/>
    <property type="evidence" value="ECO:0007669"/>
    <property type="project" value="UniProtKB-UniRule"/>
</dbReference>
<feature type="binding site" evidence="2">
    <location>
        <position position="107"/>
    </location>
    <ligand>
        <name>prephenate</name>
        <dbReference type="ChEBI" id="CHEBI:29934"/>
    </ligand>
</feature>
<dbReference type="EC" id="5.4.99.5" evidence="1 3"/>
<organism evidence="4 5">
    <name type="scientific">Salibacterium salarium</name>
    <dbReference type="NCBI Taxonomy" id="284579"/>
    <lineage>
        <taxon>Bacteria</taxon>
        <taxon>Bacillati</taxon>
        <taxon>Bacillota</taxon>
        <taxon>Bacilli</taxon>
        <taxon>Bacillales</taxon>
        <taxon>Bacillaceae</taxon>
    </lineage>
</organism>
<dbReference type="PROSITE" id="PS51167">
    <property type="entry name" value="CHORISMATE_MUT_1"/>
    <property type="match status" value="1"/>
</dbReference>
<dbReference type="RefSeq" id="WP_125555491.1">
    <property type="nucleotide sequence ID" value="NZ_RBVX01000006.1"/>
</dbReference>
<keyword evidence="2 3" id="KW-0057">Aromatic amino acid biosynthesis</keyword>
<evidence type="ECO:0000313" key="5">
    <source>
        <dbReference type="Proteomes" id="UP000275076"/>
    </source>
</evidence>